<dbReference type="InterPro" id="IPR027417">
    <property type="entry name" value="P-loop_NTPase"/>
</dbReference>
<evidence type="ECO:0000313" key="1">
    <source>
        <dbReference type="EMBL" id="GAA4707177.1"/>
    </source>
</evidence>
<name>A0ABP8XI46_9MICC</name>
<dbReference type="Proteomes" id="UP001501446">
    <property type="component" value="Unassembled WGS sequence"/>
</dbReference>
<evidence type="ECO:0008006" key="3">
    <source>
        <dbReference type="Google" id="ProtNLM"/>
    </source>
</evidence>
<proteinExistence type="predicted"/>
<dbReference type="EMBL" id="BAABLN010000066">
    <property type="protein sequence ID" value="GAA4707177.1"/>
    <property type="molecule type" value="Genomic_DNA"/>
</dbReference>
<dbReference type="SUPFAM" id="SSF52540">
    <property type="entry name" value="P-loop containing nucleoside triphosphate hydrolases"/>
    <property type="match status" value="2"/>
</dbReference>
<dbReference type="CDD" id="cd18785">
    <property type="entry name" value="SF2_C"/>
    <property type="match status" value="1"/>
</dbReference>
<comment type="caution">
    <text evidence="1">The sequence shown here is derived from an EMBL/GenBank/DDBJ whole genome shotgun (WGS) entry which is preliminary data.</text>
</comment>
<evidence type="ECO:0000313" key="2">
    <source>
        <dbReference type="Proteomes" id="UP001501446"/>
    </source>
</evidence>
<dbReference type="Gene3D" id="3.40.50.300">
    <property type="entry name" value="P-loop containing nucleotide triphosphate hydrolases"/>
    <property type="match status" value="2"/>
</dbReference>
<protein>
    <recommendedName>
        <fullName evidence="3">Helicase/UvrB N-terminal domain-containing protein</fullName>
    </recommendedName>
</protein>
<gene>
    <name evidence="1" type="ORF">GCM10025781_27250</name>
</gene>
<keyword evidence="2" id="KW-1185">Reference proteome</keyword>
<sequence length="767" mass="85714">MADQDFRLFAFQEEAADKLRAAALNWVGHSVTHGVPRYGSQPIPFIGQLRAVTGSGKTPMLADAVAGLGDAVVIWTSKSAAVVEQTYKNLRGRYRSLLPANDVRIMRDIPSQADWQHFLTAPTGITIWVLTTAAWNELEAANAGGDANARLSLHRPQPDWSGTTSPWELMRTQLKRPLWIVSDESHNQSSTQLEILANLQPMGFFLASATPVQNELFEKWREALTSDPNWDSLMEAGTVPVRTRDVVSEELLKTTIELFDNNSGFEEDLDSVLGTMAQLDEALLADHASVTPKAIYVVEKSNPPRGSSEEARPVVIWNYLRSKGVDADQIAIYTNTRDVPEDAEKISSLGQLQDRHRHIIFNQALQEGWDDPEAYVAYFDGRTNSFVRIRQIIGRILRQPNARTFESERLNTATVYINTPTENFEQVLADLKKELRLYAPENEPSAIPIRVKTKKNPLPGINPKPDLNDLTLPRWSLKAPNMTGAQQKLRSRGASPWAREFLDHTGIGQMSVLSLAAEEVIKSSPIDVLRSARTRNGIFLRRRLLARNRACLNAIHPDAIVGPSYEQESCQSSLCQEELENLISEIAASFEDRVEYQLDPDPDRITWSIGEHRPRNSDLLDFTNATHAQYSAADFNPDELLFARTLDSTGEGIWMRNPASVELGYGIPLPIKVGDSSKFYPDFIWWRDGTTWAIDTTGSHLMNDKIRGKLIGLEQPKIALVVRGKWDIARGTKIDTNGWTSVIARTALTPVVNHAEDLPSILTSFTP</sequence>
<organism evidence="1 2">
    <name type="scientific">Kocuria gwangalliensis</name>
    <dbReference type="NCBI Taxonomy" id="501592"/>
    <lineage>
        <taxon>Bacteria</taxon>
        <taxon>Bacillati</taxon>
        <taxon>Actinomycetota</taxon>
        <taxon>Actinomycetes</taxon>
        <taxon>Micrococcales</taxon>
        <taxon>Micrococcaceae</taxon>
        <taxon>Kocuria</taxon>
    </lineage>
</organism>
<reference evidence="2" key="1">
    <citation type="journal article" date="2019" name="Int. J. Syst. Evol. Microbiol.">
        <title>The Global Catalogue of Microorganisms (GCM) 10K type strain sequencing project: providing services to taxonomists for standard genome sequencing and annotation.</title>
        <authorList>
            <consortium name="The Broad Institute Genomics Platform"/>
            <consortium name="The Broad Institute Genome Sequencing Center for Infectious Disease"/>
            <person name="Wu L."/>
            <person name="Ma J."/>
        </authorList>
    </citation>
    <scope>NUCLEOTIDE SEQUENCE [LARGE SCALE GENOMIC DNA]</scope>
    <source>
        <strain evidence="2">JCM 18958</strain>
    </source>
</reference>
<accession>A0ABP8XI46</accession>
<dbReference type="RefSeq" id="WP_345311871.1">
    <property type="nucleotide sequence ID" value="NZ_BAABLN010000066.1"/>
</dbReference>